<reference evidence="2" key="1">
    <citation type="submission" date="2020-03" db="EMBL/GenBank/DDBJ databases">
        <title>The deep terrestrial virosphere.</title>
        <authorList>
            <person name="Holmfeldt K."/>
            <person name="Nilsson E."/>
            <person name="Simone D."/>
            <person name="Lopez-Fernandez M."/>
            <person name="Wu X."/>
            <person name="de Brujin I."/>
            <person name="Lundin D."/>
            <person name="Andersson A."/>
            <person name="Bertilsson S."/>
            <person name="Dopson M."/>
        </authorList>
    </citation>
    <scope>NUCLEOTIDE SEQUENCE</scope>
    <source>
        <strain evidence="2">TM448B04827</strain>
    </source>
</reference>
<organism evidence="2">
    <name type="scientific">viral metagenome</name>
    <dbReference type="NCBI Taxonomy" id="1070528"/>
    <lineage>
        <taxon>unclassified sequences</taxon>
        <taxon>metagenomes</taxon>
        <taxon>organismal metagenomes</taxon>
    </lineage>
</organism>
<evidence type="ECO:0000256" key="1">
    <source>
        <dbReference type="SAM" id="Phobius"/>
    </source>
</evidence>
<proteinExistence type="predicted"/>
<evidence type="ECO:0000313" key="2">
    <source>
        <dbReference type="EMBL" id="QJI03640.1"/>
    </source>
</evidence>
<gene>
    <name evidence="2" type="ORF">TM448B04827_0003</name>
</gene>
<dbReference type="AlphaFoldDB" id="A0A6M3Y0E3"/>
<protein>
    <submittedName>
        <fullName evidence="2">Uncharacterized protein</fullName>
    </submittedName>
</protein>
<sequence length="62" mass="7005">MPIPREIDLTKPKLSWQWLLALLAIVIVLAIVVSLAFWIANKVKTVVAGPKGSQRRAEERRI</sequence>
<feature type="transmembrane region" description="Helical" evidence="1">
    <location>
        <begin position="18"/>
        <end position="40"/>
    </location>
</feature>
<keyword evidence="1" id="KW-1133">Transmembrane helix</keyword>
<keyword evidence="1" id="KW-0812">Transmembrane</keyword>
<name>A0A6M3Y0E3_9ZZZZ</name>
<keyword evidence="1" id="KW-0472">Membrane</keyword>
<accession>A0A6M3Y0E3</accession>
<dbReference type="EMBL" id="MT145106">
    <property type="protein sequence ID" value="QJI03640.1"/>
    <property type="molecule type" value="Genomic_DNA"/>
</dbReference>